<dbReference type="EMBL" id="HG321347">
    <property type="protein sequence ID" value="CEF82693.1"/>
    <property type="molecule type" value="Genomic_DNA"/>
</dbReference>
<keyword evidence="1" id="KW-0496">Mitochondrion</keyword>
<dbReference type="AlphaFoldDB" id="W1IBJ8"/>
<protein>
    <submittedName>
        <fullName evidence="1">Uncharacterized protein</fullName>
    </submittedName>
</protein>
<proteinExistence type="predicted"/>
<gene>
    <name evidence="1" type="ORF">BN850_0138190</name>
</gene>
<accession>W1IBJ8</accession>
<evidence type="ECO:0000313" key="1">
    <source>
        <dbReference type="EMBL" id="CDL73431.1"/>
    </source>
</evidence>
<feature type="non-terminal residue" evidence="1">
    <location>
        <position position="1"/>
    </location>
</feature>
<reference evidence="1" key="1">
    <citation type="submission" date="2013-05" db="EMBL/GenBank/DDBJ databases">
        <title>Draft genome sequences of six wheat associated Fusarium spp. isolates.</title>
        <authorList>
            <person name="Moolhuijzen P.M."/>
            <person name="Manners J.M."/>
            <person name="Wilcox S."/>
            <person name="Bellgard M.I."/>
            <person name="Gardiner D.M."/>
        </authorList>
    </citation>
    <scope>NUCLEOTIDE SEQUENCE</scope>
    <source>
        <strain evidence="1">CS3069</strain>
    </source>
</reference>
<sequence>LTMLFPFSSSSTPFMQLTLHLQDRRDKINRHGFSLMLLKLYLILQGDEYIPPVPGMPLGKTILIP</sequence>
<name>W1IBJ8_9HYPO</name>
<geneLocation type="mitochondrion" evidence="1"/>
<organism evidence="1">
    <name type="scientific">Fusarium clavum</name>
    <dbReference type="NCBI Taxonomy" id="2594811"/>
    <lineage>
        <taxon>Eukaryota</taxon>
        <taxon>Fungi</taxon>
        <taxon>Dikarya</taxon>
        <taxon>Ascomycota</taxon>
        <taxon>Pezizomycotina</taxon>
        <taxon>Sordariomycetes</taxon>
        <taxon>Hypocreomycetidae</taxon>
        <taxon>Hypocreales</taxon>
        <taxon>Nectriaceae</taxon>
        <taxon>Fusarium</taxon>
        <taxon>Fusarium incarnatum-equiseti species complex</taxon>
    </lineage>
</organism>
<dbReference type="EMBL" id="CBMI010005101">
    <property type="protein sequence ID" value="CDL73431.1"/>
    <property type="molecule type" value="Genomic_DNA"/>
</dbReference>